<name>A0ABR2ES48_9ROSI</name>
<proteinExistence type="predicted"/>
<reference evidence="1 2" key="1">
    <citation type="journal article" date="2024" name="G3 (Bethesda)">
        <title>Genome assembly of Hibiscus sabdariffa L. provides insights into metabolisms of medicinal natural products.</title>
        <authorList>
            <person name="Kim T."/>
        </authorList>
    </citation>
    <scope>NUCLEOTIDE SEQUENCE [LARGE SCALE GENOMIC DNA]</scope>
    <source>
        <strain evidence="1">TK-2024</strain>
        <tissue evidence="1">Old leaves</tissue>
    </source>
</reference>
<gene>
    <name evidence="1" type="ORF">V6N12_058435</name>
</gene>
<dbReference type="EMBL" id="JBBPBM010000010">
    <property type="protein sequence ID" value="KAK8564855.1"/>
    <property type="molecule type" value="Genomic_DNA"/>
</dbReference>
<organism evidence="1 2">
    <name type="scientific">Hibiscus sabdariffa</name>
    <name type="common">roselle</name>
    <dbReference type="NCBI Taxonomy" id="183260"/>
    <lineage>
        <taxon>Eukaryota</taxon>
        <taxon>Viridiplantae</taxon>
        <taxon>Streptophyta</taxon>
        <taxon>Embryophyta</taxon>
        <taxon>Tracheophyta</taxon>
        <taxon>Spermatophyta</taxon>
        <taxon>Magnoliopsida</taxon>
        <taxon>eudicotyledons</taxon>
        <taxon>Gunneridae</taxon>
        <taxon>Pentapetalae</taxon>
        <taxon>rosids</taxon>
        <taxon>malvids</taxon>
        <taxon>Malvales</taxon>
        <taxon>Malvaceae</taxon>
        <taxon>Malvoideae</taxon>
        <taxon>Hibiscus</taxon>
    </lineage>
</organism>
<evidence type="ECO:0000313" key="2">
    <source>
        <dbReference type="Proteomes" id="UP001472677"/>
    </source>
</evidence>
<keyword evidence="2" id="KW-1185">Reference proteome</keyword>
<evidence type="ECO:0000313" key="1">
    <source>
        <dbReference type="EMBL" id="KAK8564855.1"/>
    </source>
</evidence>
<accession>A0ABR2ES48</accession>
<sequence>MQKAKSEAVACSLDFGSVFKYRSLHLWLTHDLGSRLCSLPFAFALHPKLCLKPWTSLKLASQRIDGSGFHFAAAHF</sequence>
<comment type="caution">
    <text evidence="1">The sequence shown here is derived from an EMBL/GenBank/DDBJ whole genome shotgun (WGS) entry which is preliminary data.</text>
</comment>
<protein>
    <submittedName>
        <fullName evidence="1">Uncharacterized protein</fullName>
    </submittedName>
</protein>
<dbReference type="Proteomes" id="UP001472677">
    <property type="component" value="Unassembled WGS sequence"/>
</dbReference>